<accession>A0A4R5DT18</accession>
<gene>
    <name evidence="2" type="ORF">E1269_03725</name>
</gene>
<protein>
    <submittedName>
        <fullName evidence="2">Uncharacterized protein</fullName>
    </submittedName>
</protein>
<reference evidence="2 3" key="1">
    <citation type="submission" date="2019-03" db="EMBL/GenBank/DDBJ databases">
        <title>Draft genome sequences of novel Actinobacteria.</title>
        <authorList>
            <person name="Sahin N."/>
            <person name="Ay H."/>
            <person name="Saygin H."/>
        </authorList>
    </citation>
    <scope>NUCLEOTIDE SEQUENCE [LARGE SCALE GENOMIC DNA]</scope>
    <source>
        <strain evidence="2 3">5K138</strain>
    </source>
</reference>
<dbReference type="RefSeq" id="WP_131891385.1">
    <property type="nucleotide sequence ID" value="NZ_SMKZ01000003.1"/>
</dbReference>
<name>A0A4R5DT18_9ACTN</name>
<evidence type="ECO:0000313" key="2">
    <source>
        <dbReference type="EMBL" id="TDE14275.1"/>
    </source>
</evidence>
<feature type="compositionally biased region" description="Basic residues" evidence="1">
    <location>
        <begin position="133"/>
        <end position="142"/>
    </location>
</feature>
<dbReference type="AlphaFoldDB" id="A0A4R5DT18"/>
<comment type="caution">
    <text evidence="2">The sequence shown here is derived from an EMBL/GenBank/DDBJ whole genome shotgun (WGS) entry which is preliminary data.</text>
</comment>
<dbReference type="EMBL" id="SMKZ01000003">
    <property type="protein sequence ID" value="TDE14275.1"/>
    <property type="molecule type" value="Genomic_DNA"/>
</dbReference>
<proteinExistence type="predicted"/>
<keyword evidence="3" id="KW-1185">Reference proteome</keyword>
<organism evidence="2 3">
    <name type="scientific">Jiangella asiatica</name>
    <dbReference type="NCBI Taxonomy" id="2530372"/>
    <lineage>
        <taxon>Bacteria</taxon>
        <taxon>Bacillati</taxon>
        <taxon>Actinomycetota</taxon>
        <taxon>Actinomycetes</taxon>
        <taxon>Jiangellales</taxon>
        <taxon>Jiangellaceae</taxon>
        <taxon>Jiangella</taxon>
    </lineage>
</organism>
<dbReference type="InParanoid" id="A0A4R5DT18"/>
<sequence length="149" mass="16374">MRLGDRSEVDSFHDLTHRGVELEHVHAVDSWCDRSDRAVDGDDVQPVHAQPVVQQRGEPFRFAVRIAGPQRRIVARQVVGQHTNAGYGSSAMSARSSSVIWSTRPPRFETDASALTGLILTPTARVSVGSHPRASHNSKRRICGVMSAR</sequence>
<feature type="region of interest" description="Disordered" evidence="1">
    <location>
        <begin position="128"/>
        <end position="149"/>
    </location>
</feature>
<evidence type="ECO:0000313" key="3">
    <source>
        <dbReference type="Proteomes" id="UP000294739"/>
    </source>
</evidence>
<dbReference type="Proteomes" id="UP000294739">
    <property type="component" value="Unassembled WGS sequence"/>
</dbReference>
<evidence type="ECO:0000256" key="1">
    <source>
        <dbReference type="SAM" id="MobiDB-lite"/>
    </source>
</evidence>